<dbReference type="EMBL" id="LR593886">
    <property type="protein sequence ID" value="VTR93712.1"/>
    <property type="molecule type" value="Genomic_DNA"/>
</dbReference>
<organism evidence="1 2">
    <name type="scientific">Gemmata massiliana</name>
    <dbReference type="NCBI Taxonomy" id="1210884"/>
    <lineage>
        <taxon>Bacteria</taxon>
        <taxon>Pseudomonadati</taxon>
        <taxon>Planctomycetota</taxon>
        <taxon>Planctomycetia</taxon>
        <taxon>Gemmatales</taxon>
        <taxon>Gemmataceae</taxon>
        <taxon>Gemmata</taxon>
    </lineage>
</organism>
<sequence>MAYNPFNIFRRNQKALFAVLTVFIMIMFTLSFGANDFFERAARWLGARGRGDAVCKIDGSSVKSTDLTRVRRTRVMANTFMALAADETARSVQEYTNQQQSKLSEAGREMMTKVREAESLMGLIRGNPQMLDSPLFGGKSPRQMLRDAENLVAFTLESQSAKPEDKDAARALRAIMDLQAHRQAMDGTHYFTNAPSRTDRDTIEFLLWEKKADQLGINFTRDDVKVLLNRELYNFWTPRSDVEVSKRLREHEGFTADACLDALATEFKVRTAQIAVLGPQAKTTSIAAPVFSTPYEMFEYYREQCSPATYELIAVPSLAFLDKVQGEPSKTELNDLYKSFQNNEPNPAKETFGFKEPRKLAISWFAVTGTEPYYEKLATEQLKIGEVMAKASGMTSVPLPGAGGGWAMAATAPLVLKEPAVDAAYSQYESDFKRQVRNEYASGTFFSRDLLPTSTVRPGTMAALLGGMAGQSAPFGHPAVGASVAMGAPIAYEIRDRIKVGLPLFGALPGPGFFQTSIGAAASAELAVPKPLSIETMRPELLKTAVKDRTKALVYGARSNFIDPTASTEKGDLARFIEEMDKLSEKGKPKDKAAIEKYVKEFREARGLTKAGAQFGSSTAARDEWSLEEDPGLFPLVQAQKEGLLGARGAHGGNKYVPFGRTFFWTVDRNSQAPRYVPTTGAYLAHSYPEDVPQAHEDGRPNYIYWVTEEVPAKPTTITTAQETVKAAWKQTKARELASQRANAIADAIRNSSKTDAVLVTQILNEQFDTLLRDAAASGEKARNRVKMFALNDVCPLAPVDLANMSQAELQQMLQGGGGFNLRGRVRPFTLTESANIPYPTQEMLNGLIDNRDKPAKTVIVLHDAPKDTYYVATLIRRDLKSPDDFKQAAFVPGAPARGVVGNYMFEAYRKSRQSVVELLKKEFKYAETEEQKKRLDDNAKSGGRD</sequence>
<dbReference type="KEGG" id="gms:SOIL9_40020"/>
<accession>A0A6P2D2Q3</accession>
<gene>
    <name evidence="1" type="ORF">SOIL9_40020</name>
</gene>
<dbReference type="AlphaFoldDB" id="A0A6P2D2Q3"/>
<dbReference type="RefSeq" id="WP_162668394.1">
    <property type="nucleotide sequence ID" value="NZ_LR593886.1"/>
</dbReference>
<dbReference type="Proteomes" id="UP000464178">
    <property type="component" value="Chromosome"/>
</dbReference>
<reference evidence="1 2" key="1">
    <citation type="submission" date="2019-05" db="EMBL/GenBank/DDBJ databases">
        <authorList>
            <consortium name="Science for Life Laboratories"/>
        </authorList>
    </citation>
    <scope>NUCLEOTIDE SEQUENCE [LARGE SCALE GENOMIC DNA]</scope>
    <source>
        <strain evidence="1">Soil9</strain>
    </source>
</reference>
<evidence type="ECO:0000313" key="1">
    <source>
        <dbReference type="EMBL" id="VTR93712.1"/>
    </source>
</evidence>
<keyword evidence="2" id="KW-1185">Reference proteome</keyword>
<proteinExistence type="predicted"/>
<protein>
    <submittedName>
        <fullName evidence="1">Uncharacterized protein</fullName>
    </submittedName>
</protein>
<evidence type="ECO:0000313" key="2">
    <source>
        <dbReference type="Proteomes" id="UP000464178"/>
    </source>
</evidence>
<name>A0A6P2D2Q3_9BACT</name>